<dbReference type="OrthoDB" id="9774769at2"/>
<evidence type="ECO:0000256" key="5">
    <source>
        <dbReference type="ARBA" id="ARBA00022927"/>
    </source>
</evidence>
<evidence type="ECO:0000256" key="3">
    <source>
        <dbReference type="ARBA" id="ARBA00022475"/>
    </source>
</evidence>
<dbReference type="GO" id="GO:0005886">
    <property type="term" value="C:plasma membrane"/>
    <property type="evidence" value="ECO:0007669"/>
    <property type="project" value="UniProtKB-SubCell"/>
</dbReference>
<dbReference type="GO" id="GO:0006605">
    <property type="term" value="P:protein targeting"/>
    <property type="evidence" value="ECO:0007669"/>
    <property type="project" value="UniProtKB-UniRule"/>
</dbReference>
<dbReference type="Proteomes" id="UP000198635">
    <property type="component" value="Unassembled WGS sequence"/>
</dbReference>
<dbReference type="InterPro" id="IPR022646">
    <property type="entry name" value="SecD/SecF_CS"/>
</dbReference>
<organism evidence="11 12">
    <name type="scientific">Desulfomicrobium apsheronum</name>
    <dbReference type="NCBI Taxonomy" id="52560"/>
    <lineage>
        <taxon>Bacteria</taxon>
        <taxon>Pseudomonadati</taxon>
        <taxon>Thermodesulfobacteriota</taxon>
        <taxon>Desulfovibrionia</taxon>
        <taxon>Desulfovibrionales</taxon>
        <taxon>Desulfomicrobiaceae</taxon>
        <taxon>Desulfomicrobium</taxon>
    </lineage>
</organism>
<comment type="subcellular location">
    <subcellularLocation>
        <location evidence="1 9">Cell membrane</location>
        <topology evidence="1 9">Multi-pass membrane protein</topology>
    </subcellularLocation>
</comment>
<keyword evidence="6 9" id="KW-1133">Transmembrane helix</keyword>
<keyword evidence="12" id="KW-1185">Reference proteome</keyword>
<feature type="domain" description="Protein export membrane protein SecD/SecF C-terminal" evidence="10">
    <location>
        <begin position="193"/>
        <end position="343"/>
    </location>
</feature>
<keyword evidence="3 9" id="KW-1003">Cell membrane</keyword>
<feature type="transmembrane region" description="Helical" evidence="9">
    <location>
        <begin position="143"/>
        <end position="159"/>
    </location>
</feature>
<dbReference type="SUPFAM" id="SSF82866">
    <property type="entry name" value="Multidrug efflux transporter AcrB transmembrane domain"/>
    <property type="match status" value="1"/>
</dbReference>
<dbReference type="InterPro" id="IPR005665">
    <property type="entry name" value="SecF_bac"/>
</dbReference>
<feature type="transmembrane region" description="Helical" evidence="9">
    <location>
        <begin position="189"/>
        <end position="207"/>
    </location>
</feature>
<dbReference type="InterPro" id="IPR022813">
    <property type="entry name" value="SecD/SecF_arch_bac"/>
</dbReference>
<comment type="function">
    <text evidence="9">Part of the Sec protein translocase complex. Interacts with the SecYEG preprotein conducting channel. SecDF uses the proton motive force (PMF) to complete protein translocation after the ATP-dependent function of SecA.</text>
</comment>
<dbReference type="AlphaFoldDB" id="A0A1I3QMR7"/>
<dbReference type="NCBIfam" id="TIGR00966">
    <property type="entry name" value="transloc_SecF"/>
    <property type="match status" value="1"/>
</dbReference>
<sequence length="357" mass="38439">MSFEIIKRDTNIDFVGMRKYAYVLSAVLLLAGFLSLLVKGGPQYGIDFAGGFNVQVKFSQSVELDKIRMALDSPALTGLVVQDFGDAGDHEILLRASFSEQTANQVREAVNTGLESAFPGVTHEIQRLEMVGPKVGADLREKALEAIFYAVLLIATYISGRFEQKWMVAGLMAAGLASVVYVLDFLNAPTSLSVIVATVAALVLCVVLRLKYALGAIVALIHDVMIPLGLFSLLNKDVDLTIIAALLTIVGYSLNDTIIIYDRIRENIRAKVSPSLDVVINKSVNQTMSRTLITAGTTFVAVFSLYVFGGGVIHDFALTMLVGVVAGTYSSVFVGAPILAFFKPRIDVDEHPAPATA</sequence>
<dbReference type="PRINTS" id="PR01755">
    <property type="entry name" value="SECFTRNLCASE"/>
</dbReference>
<evidence type="ECO:0000256" key="7">
    <source>
        <dbReference type="ARBA" id="ARBA00023010"/>
    </source>
</evidence>
<feature type="transmembrane region" description="Helical" evidence="9">
    <location>
        <begin position="214"/>
        <end position="234"/>
    </location>
</feature>
<evidence type="ECO:0000256" key="6">
    <source>
        <dbReference type="ARBA" id="ARBA00022989"/>
    </source>
</evidence>
<evidence type="ECO:0000256" key="2">
    <source>
        <dbReference type="ARBA" id="ARBA00022448"/>
    </source>
</evidence>
<dbReference type="HAMAP" id="MF_01464_B">
    <property type="entry name" value="SecF_B"/>
    <property type="match status" value="1"/>
</dbReference>
<reference evidence="12" key="1">
    <citation type="submission" date="2016-10" db="EMBL/GenBank/DDBJ databases">
        <authorList>
            <person name="Varghese N."/>
            <person name="Submissions S."/>
        </authorList>
    </citation>
    <scope>NUCLEOTIDE SEQUENCE [LARGE SCALE GENOMIC DNA]</scope>
    <source>
        <strain evidence="12">DSM 5918</strain>
    </source>
</reference>
<dbReference type="InterPro" id="IPR048634">
    <property type="entry name" value="SecD_SecF_C"/>
</dbReference>
<evidence type="ECO:0000313" key="12">
    <source>
        <dbReference type="Proteomes" id="UP000198635"/>
    </source>
</evidence>
<feature type="transmembrane region" description="Helical" evidence="9">
    <location>
        <begin position="20"/>
        <end position="38"/>
    </location>
</feature>
<protein>
    <recommendedName>
        <fullName evidence="9">Protein-export membrane protein SecF</fullName>
    </recommendedName>
</protein>
<keyword evidence="8 9" id="KW-0472">Membrane</keyword>
<dbReference type="RefSeq" id="WP_092372839.1">
    <property type="nucleotide sequence ID" value="NZ_FORX01000002.1"/>
</dbReference>
<keyword evidence="5 9" id="KW-0653">Protein transport</keyword>
<dbReference type="EMBL" id="FORX01000002">
    <property type="protein sequence ID" value="SFJ35110.1"/>
    <property type="molecule type" value="Genomic_DNA"/>
</dbReference>
<evidence type="ECO:0000256" key="8">
    <source>
        <dbReference type="ARBA" id="ARBA00023136"/>
    </source>
</evidence>
<dbReference type="PANTHER" id="PTHR30081:SF8">
    <property type="entry name" value="PROTEIN TRANSLOCASE SUBUNIT SECF"/>
    <property type="match status" value="1"/>
</dbReference>
<proteinExistence type="inferred from homology"/>
<accession>A0A1I3QMR7</accession>
<feature type="transmembrane region" description="Helical" evidence="9">
    <location>
        <begin position="166"/>
        <end position="183"/>
    </location>
</feature>
<evidence type="ECO:0000256" key="4">
    <source>
        <dbReference type="ARBA" id="ARBA00022692"/>
    </source>
</evidence>
<comment type="caution">
    <text evidence="9">Lacks conserved residue(s) required for the propagation of feature annotation.</text>
</comment>
<evidence type="ECO:0000256" key="1">
    <source>
        <dbReference type="ARBA" id="ARBA00004651"/>
    </source>
</evidence>
<dbReference type="Pfam" id="PF07549">
    <property type="entry name" value="Sec_GG"/>
    <property type="match status" value="1"/>
</dbReference>
<evidence type="ECO:0000259" key="10">
    <source>
        <dbReference type="Pfam" id="PF02355"/>
    </source>
</evidence>
<dbReference type="InterPro" id="IPR022645">
    <property type="entry name" value="SecD/SecF_bac"/>
</dbReference>
<evidence type="ECO:0000313" key="11">
    <source>
        <dbReference type="EMBL" id="SFJ35110.1"/>
    </source>
</evidence>
<dbReference type="STRING" id="52560.SAMN04488082_102390"/>
<feature type="transmembrane region" description="Helical" evidence="9">
    <location>
        <begin position="292"/>
        <end position="314"/>
    </location>
</feature>
<dbReference type="PANTHER" id="PTHR30081">
    <property type="entry name" value="PROTEIN-EXPORT MEMBRANE PROTEIN SEC"/>
    <property type="match status" value="1"/>
</dbReference>
<dbReference type="Gene3D" id="1.20.1640.10">
    <property type="entry name" value="Multidrug efflux transporter AcrB transmembrane domain"/>
    <property type="match status" value="1"/>
</dbReference>
<comment type="subunit">
    <text evidence="9">Forms a complex with SecD. Part of the essential Sec protein translocation apparatus which comprises SecA, SecYEG and auxiliary proteins SecDF. Other proteins may also be involved.</text>
</comment>
<keyword evidence="4 9" id="KW-0812">Transmembrane</keyword>
<feature type="transmembrane region" description="Helical" evidence="9">
    <location>
        <begin position="320"/>
        <end position="342"/>
    </location>
</feature>
<dbReference type="GO" id="GO:0043952">
    <property type="term" value="P:protein transport by the Sec complex"/>
    <property type="evidence" value="ECO:0007669"/>
    <property type="project" value="UniProtKB-UniRule"/>
</dbReference>
<name>A0A1I3QMR7_9BACT</name>
<gene>
    <name evidence="9" type="primary">secF</name>
    <name evidence="11" type="ORF">SAMN04488082_102390</name>
</gene>
<feature type="transmembrane region" description="Helical" evidence="9">
    <location>
        <begin position="240"/>
        <end position="261"/>
    </location>
</feature>
<dbReference type="GO" id="GO:0065002">
    <property type="term" value="P:intracellular protein transmembrane transport"/>
    <property type="evidence" value="ECO:0007669"/>
    <property type="project" value="UniProtKB-UniRule"/>
</dbReference>
<dbReference type="GO" id="GO:0015450">
    <property type="term" value="F:protein-transporting ATPase activity"/>
    <property type="evidence" value="ECO:0007669"/>
    <property type="project" value="InterPro"/>
</dbReference>
<keyword evidence="7 9" id="KW-0811">Translocation</keyword>
<dbReference type="Pfam" id="PF02355">
    <property type="entry name" value="SecD_SecF_C"/>
    <property type="match status" value="1"/>
</dbReference>
<comment type="similarity">
    <text evidence="9">Belongs to the SecD/SecF family. SecF subfamily.</text>
</comment>
<keyword evidence="2 9" id="KW-0813">Transport</keyword>
<evidence type="ECO:0000256" key="9">
    <source>
        <dbReference type="HAMAP-Rule" id="MF_01464"/>
    </source>
</evidence>